<gene>
    <name evidence="4" type="ORF">FNH09_37365</name>
</gene>
<keyword evidence="1" id="KW-0304">Gas vesicle</keyword>
<comment type="caution">
    <text evidence="4">The sequence shown here is derived from an EMBL/GenBank/DDBJ whole genome shotgun (WGS) entry which is preliminary data.</text>
</comment>
<dbReference type="Proteomes" id="UP000325849">
    <property type="component" value="Unassembled WGS sequence"/>
</dbReference>
<evidence type="ECO:0000256" key="2">
    <source>
        <dbReference type="ARBA" id="ARBA00035108"/>
    </source>
</evidence>
<protein>
    <submittedName>
        <fullName evidence="4">GvpL/GvpF family gas vesicle protein</fullName>
    </submittedName>
</protein>
<evidence type="ECO:0000256" key="1">
    <source>
        <dbReference type="ARBA" id="ARBA00022987"/>
    </source>
</evidence>
<dbReference type="PANTHER" id="PTHR36852:SF1">
    <property type="entry name" value="PROTEIN GVPL 2"/>
    <property type="match status" value="1"/>
</dbReference>
<dbReference type="RefSeq" id="WP_152894319.1">
    <property type="nucleotide sequence ID" value="NZ_VJZD01000241.1"/>
</dbReference>
<keyword evidence="5" id="KW-1185">Reference proteome</keyword>
<organism evidence="4 5">
    <name type="scientific">Streptomyces adustus</name>
    <dbReference type="NCBI Taxonomy" id="1609272"/>
    <lineage>
        <taxon>Bacteria</taxon>
        <taxon>Bacillati</taxon>
        <taxon>Actinomycetota</taxon>
        <taxon>Actinomycetes</taxon>
        <taxon>Kitasatosporales</taxon>
        <taxon>Streptomycetaceae</taxon>
        <taxon>Streptomyces</taxon>
    </lineage>
</organism>
<comment type="subcellular location">
    <subcellularLocation>
        <location evidence="2">Gas vesicle</location>
    </subcellularLocation>
</comment>
<dbReference type="InterPro" id="IPR009430">
    <property type="entry name" value="GvpL/GvpF"/>
</dbReference>
<reference evidence="4 5" key="1">
    <citation type="submission" date="2019-07" db="EMBL/GenBank/DDBJ databases">
        <title>New species of Amycolatopsis and Streptomyces.</title>
        <authorList>
            <person name="Duangmal K."/>
            <person name="Teo W.F.A."/>
            <person name="Lipun K."/>
        </authorList>
    </citation>
    <scope>NUCLEOTIDE SEQUENCE [LARGE SCALE GENOMIC DNA]</scope>
    <source>
        <strain evidence="4 5">NBRC 109810</strain>
    </source>
</reference>
<evidence type="ECO:0000313" key="5">
    <source>
        <dbReference type="Proteomes" id="UP000325849"/>
    </source>
</evidence>
<comment type="similarity">
    <text evidence="3">Belongs to the gas vesicle GvpF/GvpL family.</text>
</comment>
<dbReference type="EMBL" id="VJZD01000241">
    <property type="protein sequence ID" value="MPY36691.1"/>
    <property type="molecule type" value="Genomic_DNA"/>
</dbReference>
<dbReference type="GO" id="GO:0031412">
    <property type="term" value="P:gas vesicle organization"/>
    <property type="evidence" value="ECO:0007669"/>
    <property type="project" value="InterPro"/>
</dbReference>
<proteinExistence type="inferred from homology"/>
<evidence type="ECO:0000256" key="3">
    <source>
        <dbReference type="ARBA" id="ARBA00035643"/>
    </source>
</evidence>
<evidence type="ECO:0000313" key="4">
    <source>
        <dbReference type="EMBL" id="MPY36691.1"/>
    </source>
</evidence>
<dbReference type="PANTHER" id="PTHR36852">
    <property type="entry name" value="PROTEIN GVPL 2"/>
    <property type="match status" value="1"/>
</dbReference>
<accession>A0A5N8VN43</accession>
<dbReference type="AlphaFoldDB" id="A0A5N8VN43"/>
<dbReference type="GO" id="GO:0031411">
    <property type="term" value="C:gas vesicle"/>
    <property type="evidence" value="ECO:0007669"/>
    <property type="project" value="UniProtKB-SubCell"/>
</dbReference>
<name>A0A5N8VN43_9ACTN</name>
<sequence>MSDAVAYAYAVVRHDVEGLDEALADVVGVAGRPVHLVPQGPGSGLAAVVSTVPAQDFQESALRRHLEDLDWLETVARAHHTVIERLSAHTTVLPLRLATVYLDEDRVRGALREDSEMFTRALDRLTGHIEWGVKIYVEPRAETAGPVDPAADDGLGVGRAYLRARRAQRHSRDEAHRAAHQAAERVEEIGEAVAVGHARHRVQQGQLASEPGENVVNDAYLVARENAEAFRAEILRAAEGLSGVRVDVTGPWAPYSFATLPGTEPRAPDQAP</sequence>
<dbReference type="Pfam" id="PF06386">
    <property type="entry name" value="GvpL_GvpF"/>
    <property type="match status" value="1"/>
</dbReference>
<dbReference type="OrthoDB" id="146444at2"/>